<accession>A0AAX4H7M6</accession>
<keyword evidence="1" id="KW-0472">Membrane</keyword>
<dbReference type="RefSeq" id="XP_062876946.1">
    <property type="nucleotide sequence ID" value="XM_063020876.1"/>
</dbReference>
<protein>
    <submittedName>
        <fullName evidence="2">Uncharacterized protein</fullName>
    </submittedName>
</protein>
<dbReference type="KEGG" id="asau:88172907"/>
<keyword evidence="1" id="KW-0812">Transmembrane</keyword>
<keyword evidence="3" id="KW-1185">Reference proteome</keyword>
<dbReference type="EMBL" id="CP138895">
    <property type="protein sequence ID" value="WPK24563.1"/>
    <property type="molecule type" value="Genomic_DNA"/>
</dbReference>
<evidence type="ECO:0000313" key="3">
    <source>
        <dbReference type="Proteomes" id="UP001338582"/>
    </source>
</evidence>
<sequence length="174" mass="19677">MSDPELINERLHLKPKDRIAVIATVGGMIGAALGLYDGIKLTSLRYLTENAHRLPKTVGGWYFYHKKKNYVMIFGGCREAVRTGIKYSAFVTSFFGFEAGLDYVRGTTDFLNTTVSGLTLTYLYGSYMKMSRVQKAKFVKKGTGMACALGLMQDFLIYKRGGQKWYYNWKDLAL</sequence>
<evidence type="ECO:0000256" key="1">
    <source>
        <dbReference type="SAM" id="Phobius"/>
    </source>
</evidence>
<dbReference type="AlphaFoldDB" id="A0AAX4H7M6"/>
<evidence type="ECO:0000313" key="2">
    <source>
        <dbReference type="EMBL" id="WPK24563.1"/>
    </source>
</evidence>
<keyword evidence="1" id="KW-1133">Transmembrane helix</keyword>
<gene>
    <name evidence="2" type="ORF">PUMCH_001842</name>
</gene>
<dbReference type="PANTHER" id="PTHR37852:SF1">
    <property type="entry name" value="HIG1 DOMAIN-CONTAINING PROTEIN"/>
    <property type="match status" value="1"/>
</dbReference>
<dbReference type="Proteomes" id="UP001338582">
    <property type="component" value="Chromosome 2"/>
</dbReference>
<name>A0AAX4H7M6_9ASCO</name>
<organism evidence="2 3">
    <name type="scientific">Australozyma saopauloensis</name>
    <dbReference type="NCBI Taxonomy" id="291208"/>
    <lineage>
        <taxon>Eukaryota</taxon>
        <taxon>Fungi</taxon>
        <taxon>Dikarya</taxon>
        <taxon>Ascomycota</taxon>
        <taxon>Saccharomycotina</taxon>
        <taxon>Pichiomycetes</taxon>
        <taxon>Metschnikowiaceae</taxon>
        <taxon>Australozyma</taxon>
    </lineage>
</organism>
<dbReference type="GeneID" id="88172907"/>
<dbReference type="PANTHER" id="PTHR37852">
    <property type="entry name" value="YALI0B21208P"/>
    <property type="match status" value="1"/>
</dbReference>
<feature type="transmembrane region" description="Helical" evidence="1">
    <location>
        <begin position="19"/>
        <end position="36"/>
    </location>
</feature>
<reference evidence="2 3" key="1">
    <citation type="submission" date="2023-10" db="EMBL/GenBank/DDBJ databases">
        <title>Draft Genome Sequence of Candida saopaulonensis from a very Premature Infant with Sepsis.</title>
        <authorList>
            <person name="Ning Y."/>
            <person name="Dai R."/>
            <person name="Xiao M."/>
            <person name="Xu Y."/>
            <person name="Yan Q."/>
            <person name="Zhang L."/>
        </authorList>
    </citation>
    <scope>NUCLEOTIDE SEQUENCE [LARGE SCALE GENOMIC DNA]</scope>
    <source>
        <strain evidence="2 3">19XY460</strain>
    </source>
</reference>
<proteinExistence type="predicted"/>